<keyword evidence="3" id="KW-1185">Reference proteome</keyword>
<protein>
    <submittedName>
        <fullName evidence="2">Uncharacterized protein</fullName>
    </submittedName>
</protein>
<reference evidence="2 3" key="1">
    <citation type="submission" date="2018-11" db="EMBL/GenBank/DDBJ databases">
        <title>Sequencing the genomes of 1000 actinobacteria strains.</title>
        <authorList>
            <person name="Klenk H.-P."/>
        </authorList>
    </citation>
    <scope>NUCLEOTIDE SEQUENCE [LARGE SCALE GENOMIC DNA]</scope>
    <source>
        <strain evidence="2 3">DSM 14012</strain>
    </source>
</reference>
<evidence type="ECO:0000256" key="1">
    <source>
        <dbReference type="SAM" id="MobiDB-lite"/>
    </source>
</evidence>
<dbReference type="EMBL" id="RKHL01000001">
    <property type="protein sequence ID" value="ROR83233.1"/>
    <property type="molecule type" value="Genomic_DNA"/>
</dbReference>
<accession>A0A3N2C6S9</accession>
<proteinExistence type="predicted"/>
<sequence>MKRFLFDGDETLTMSASAAVADLIAERLGYVDLSRSATYASVLETRTSEDGADLLRFLGDTVEDESGQSSPGGGGEGYSTQ</sequence>
<organism evidence="2 3">
    <name type="scientific">Plantibacter flavus</name>
    <dbReference type="NCBI Taxonomy" id="150123"/>
    <lineage>
        <taxon>Bacteria</taxon>
        <taxon>Bacillati</taxon>
        <taxon>Actinomycetota</taxon>
        <taxon>Actinomycetes</taxon>
        <taxon>Micrococcales</taxon>
        <taxon>Microbacteriaceae</taxon>
        <taxon>Plantibacter</taxon>
    </lineage>
</organism>
<dbReference type="Proteomes" id="UP000266915">
    <property type="component" value="Unassembled WGS sequence"/>
</dbReference>
<gene>
    <name evidence="2" type="ORF">EDD42_3340</name>
</gene>
<dbReference type="AlphaFoldDB" id="A0A3N2C6S9"/>
<evidence type="ECO:0000313" key="3">
    <source>
        <dbReference type="Proteomes" id="UP000266915"/>
    </source>
</evidence>
<evidence type="ECO:0000313" key="2">
    <source>
        <dbReference type="EMBL" id="ROR83233.1"/>
    </source>
</evidence>
<name>A0A3N2C6S9_9MICO</name>
<feature type="region of interest" description="Disordered" evidence="1">
    <location>
        <begin position="61"/>
        <end position="81"/>
    </location>
</feature>
<comment type="caution">
    <text evidence="2">The sequence shown here is derived from an EMBL/GenBank/DDBJ whole genome shotgun (WGS) entry which is preliminary data.</text>
</comment>
<feature type="compositionally biased region" description="Gly residues" evidence="1">
    <location>
        <begin position="70"/>
        <end position="81"/>
    </location>
</feature>